<keyword evidence="4 5" id="KW-0687">Ribonucleoprotein</keyword>
<evidence type="ECO:0000259" key="6">
    <source>
        <dbReference type="Pfam" id="PF00327"/>
    </source>
</evidence>
<keyword evidence="8" id="KW-1185">Reference proteome</keyword>
<evidence type="ECO:0000256" key="4">
    <source>
        <dbReference type="ARBA" id="ARBA00023274"/>
    </source>
</evidence>
<dbReference type="RefSeq" id="WP_237377534.1">
    <property type="nucleotide sequence ID" value="NZ_CP071793.1"/>
</dbReference>
<dbReference type="KEGG" id="scor:J3U87_19965"/>
<dbReference type="InterPro" id="IPR036919">
    <property type="entry name" value="Ribo_uL30_ferredoxin-like_sf"/>
</dbReference>
<sequence length="58" mass="6595">MSTVKVRLVKGLAGKLKTHRKVVHSLGLKKVNQVKELKDCPEVRGQIKKIDYLLEIVE</sequence>
<evidence type="ECO:0000256" key="5">
    <source>
        <dbReference type="HAMAP-Rule" id="MF_01371"/>
    </source>
</evidence>
<reference evidence="7" key="1">
    <citation type="submission" date="2021-03" db="EMBL/GenBank/DDBJ databases">
        <title>Acanthopleuribacteraceae sp. M133.</title>
        <authorList>
            <person name="Wang G."/>
        </authorList>
    </citation>
    <scope>NUCLEOTIDE SEQUENCE</scope>
    <source>
        <strain evidence="7">M133</strain>
    </source>
</reference>
<evidence type="ECO:0000313" key="8">
    <source>
        <dbReference type="Proteomes" id="UP000663929"/>
    </source>
</evidence>
<dbReference type="Proteomes" id="UP000663929">
    <property type="component" value="Chromosome"/>
</dbReference>
<comment type="subunit">
    <text evidence="2 5">Part of the 50S ribosomal subunit.</text>
</comment>
<dbReference type="EMBL" id="CP071793">
    <property type="protein sequence ID" value="QTD47867.1"/>
    <property type="molecule type" value="Genomic_DNA"/>
</dbReference>
<dbReference type="GO" id="GO:0022625">
    <property type="term" value="C:cytosolic large ribosomal subunit"/>
    <property type="evidence" value="ECO:0007669"/>
    <property type="project" value="TreeGrafter"/>
</dbReference>
<proteinExistence type="inferred from homology"/>
<dbReference type="SUPFAM" id="SSF55129">
    <property type="entry name" value="Ribosomal protein L30p/L7e"/>
    <property type="match status" value="1"/>
</dbReference>
<protein>
    <recommendedName>
        <fullName evidence="5">Large ribosomal subunit protein uL30</fullName>
    </recommendedName>
</protein>
<feature type="domain" description="Large ribosomal subunit protein uL30-like ferredoxin-like fold" evidence="6">
    <location>
        <begin position="4"/>
        <end position="53"/>
    </location>
</feature>
<dbReference type="PIRSF" id="PIRSF002211">
    <property type="entry name" value="Ribosomal_L30_bac-type"/>
    <property type="match status" value="1"/>
</dbReference>
<organism evidence="7 8">
    <name type="scientific">Sulfidibacter corallicola</name>
    <dbReference type="NCBI Taxonomy" id="2818388"/>
    <lineage>
        <taxon>Bacteria</taxon>
        <taxon>Pseudomonadati</taxon>
        <taxon>Acidobacteriota</taxon>
        <taxon>Holophagae</taxon>
        <taxon>Acanthopleuribacterales</taxon>
        <taxon>Acanthopleuribacteraceae</taxon>
        <taxon>Sulfidibacter</taxon>
    </lineage>
</organism>
<dbReference type="Pfam" id="PF00327">
    <property type="entry name" value="Ribosomal_L30"/>
    <property type="match status" value="1"/>
</dbReference>
<dbReference type="InterPro" id="IPR016082">
    <property type="entry name" value="Ribosomal_uL30_ferredoxin-like"/>
</dbReference>
<evidence type="ECO:0000313" key="7">
    <source>
        <dbReference type="EMBL" id="QTD47867.1"/>
    </source>
</evidence>
<dbReference type="InterPro" id="IPR005996">
    <property type="entry name" value="Ribosomal_uL30_bac-type"/>
</dbReference>
<comment type="similarity">
    <text evidence="1 5">Belongs to the universal ribosomal protein uL30 family.</text>
</comment>
<evidence type="ECO:0000256" key="2">
    <source>
        <dbReference type="ARBA" id="ARBA00011838"/>
    </source>
</evidence>
<dbReference type="PANTHER" id="PTHR15892:SF2">
    <property type="entry name" value="LARGE RIBOSOMAL SUBUNIT PROTEIN UL30M"/>
    <property type="match status" value="1"/>
</dbReference>
<evidence type="ECO:0000256" key="1">
    <source>
        <dbReference type="ARBA" id="ARBA00007594"/>
    </source>
</evidence>
<gene>
    <name evidence="5 7" type="primary">rpmD</name>
    <name evidence="7" type="ORF">J3U87_19965</name>
</gene>
<name>A0A8A4TE84_SULCO</name>
<keyword evidence="3 5" id="KW-0689">Ribosomal protein</keyword>
<dbReference type="GO" id="GO:0003735">
    <property type="term" value="F:structural constituent of ribosome"/>
    <property type="evidence" value="ECO:0007669"/>
    <property type="project" value="InterPro"/>
</dbReference>
<dbReference type="GO" id="GO:0006412">
    <property type="term" value="P:translation"/>
    <property type="evidence" value="ECO:0007669"/>
    <property type="project" value="UniProtKB-UniRule"/>
</dbReference>
<dbReference type="AlphaFoldDB" id="A0A8A4TE84"/>
<evidence type="ECO:0000256" key="3">
    <source>
        <dbReference type="ARBA" id="ARBA00022980"/>
    </source>
</evidence>
<accession>A0A8A4TE84</accession>
<dbReference type="PANTHER" id="PTHR15892">
    <property type="entry name" value="MITOCHONDRIAL RIBOSOMAL PROTEIN L30"/>
    <property type="match status" value="1"/>
</dbReference>
<dbReference type="Gene3D" id="3.30.1390.20">
    <property type="entry name" value="Ribosomal protein L30, ferredoxin-like fold domain"/>
    <property type="match status" value="1"/>
</dbReference>
<dbReference type="NCBIfam" id="TIGR01308">
    <property type="entry name" value="rpmD_bact"/>
    <property type="match status" value="1"/>
</dbReference>
<dbReference type="CDD" id="cd00355">
    <property type="entry name" value="Ribosomal_L30_like"/>
    <property type="match status" value="1"/>
</dbReference>
<dbReference type="HAMAP" id="MF_01371_B">
    <property type="entry name" value="Ribosomal_uL30_B"/>
    <property type="match status" value="1"/>
</dbReference>